<dbReference type="CDD" id="cd06170">
    <property type="entry name" value="LuxR_C_like"/>
    <property type="match status" value="1"/>
</dbReference>
<dbReference type="EMBL" id="JAJNDB010000005">
    <property type="protein sequence ID" value="MCD2196215.1"/>
    <property type="molecule type" value="Genomic_DNA"/>
</dbReference>
<evidence type="ECO:0000313" key="4">
    <source>
        <dbReference type="EMBL" id="MCD2196215.1"/>
    </source>
</evidence>
<comment type="caution">
    <text evidence="4">The sequence shown here is derived from an EMBL/GenBank/DDBJ whole genome shotgun (WGS) entry which is preliminary data.</text>
</comment>
<dbReference type="SMART" id="SM00421">
    <property type="entry name" value="HTH_LUXR"/>
    <property type="match status" value="1"/>
</dbReference>
<reference evidence="4 5" key="1">
    <citation type="submission" date="2021-11" db="EMBL/GenBank/DDBJ databases">
        <title>Draft genome sequence of Actinomycetospora sp. SF1 isolated from the rhizosphere soil.</title>
        <authorList>
            <person name="Duangmal K."/>
            <person name="Chantavorakit T."/>
        </authorList>
    </citation>
    <scope>NUCLEOTIDE SEQUENCE [LARGE SCALE GENOMIC DNA]</scope>
    <source>
        <strain evidence="4 5">TBRC 5722</strain>
    </source>
</reference>
<dbReference type="PROSITE" id="PS00622">
    <property type="entry name" value="HTH_LUXR_1"/>
    <property type="match status" value="1"/>
</dbReference>
<dbReference type="Proteomes" id="UP001199469">
    <property type="component" value="Unassembled WGS sequence"/>
</dbReference>
<dbReference type="InterPro" id="IPR041664">
    <property type="entry name" value="AAA_16"/>
</dbReference>
<dbReference type="InterPro" id="IPR011990">
    <property type="entry name" value="TPR-like_helical_dom_sf"/>
</dbReference>
<feature type="domain" description="HTH luxR-type" evidence="3">
    <location>
        <begin position="954"/>
        <end position="1019"/>
    </location>
</feature>
<organism evidence="4 5">
    <name type="scientific">Actinomycetospora endophytica</name>
    <dbReference type="NCBI Taxonomy" id="2291215"/>
    <lineage>
        <taxon>Bacteria</taxon>
        <taxon>Bacillati</taxon>
        <taxon>Actinomycetota</taxon>
        <taxon>Actinomycetes</taxon>
        <taxon>Pseudonocardiales</taxon>
        <taxon>Pseudonocardiaceae</taxon>
        <taxon>Actinomycetospora</taxon>
    </lineage>
</organism>
<dbReference type="SUPFAM" id="SSF46894">
    <property type="entry name" value="C-terminal effector domain of the bipartite response regulators"/>
    <property type="match status" value="1"/>
</dbReference>
<protein>
    <submittedName>
        <fullName evidence="4">AAA family ATPase</fullName>
    </submittedName>
</protein>
<accession>A0ABS8PD61</accession>
<sequence>MDTDPWRRAEFDAIVDSWRSVRAGRPATVLLRAEAGAGKSRLVRRLVDHAEAEGAFVLTGASIDVGDQLPFWPLISALRGLLAPASAAAEDARAALAPIAAELPALLDPAPGQVVDPGAHGLELIRRVLTTLADAAPVLLAVEDLHWADPGTRDAVVTLAAHLHHEPVFVVVTLRPEAFTNRHPLQTMVAELRRHPRAVVRDLEPLDRGTVGRLVSAAVGDAPELVDRVWERSGGNAFIVAETLRAIAAGEHGTLPGPLRDLVLGRVAPMGPIATAVVQALALGEEPVPHRLLSDVVQLSEPALVSALRDAVSAALVVVDPATDGYALRHGLIREVISEELMPGERRELHRRYALALDRLLDELPADGTATGGVGVVDVRTDLVLRRAHHWYAAGDVASAVHAVAAAARVTERLRDYGGAHRQWTRVLELTDRRALRAGPIRRALTVGDVVGGTSGEAGDDSRDRAVLISRAAEVAHLAGEHERAVELLENLEPRTDITLATRLGRYLLDAGRPADAVKALDDAPVREVEATVADRVAAGPGAAIAPSRQLAALHAVRADALLADGDVREAQEQAQRALTLSRAGGDDVEQVSMLVTLGFALAYRENAEAGLAAVAEGLAVAERVVDAVGVGRAYQHWSELLVGPLGEIAEGVELARQGVARMRELGLARTFGVGLLALVANGLFRLGRWAEAQEAIDEAWALRPMGAEALEIRLARVRLLVGRGEFGAADQDLGAVELLSSTAGERRQVPLLTLRSGMKMWEGRPGEAREFVTAGLDVVDRHPDDVFIVAPLLWHGLRAEAEAAAHGDRDAEAVRRLVDRLHDLEGRIPSIVPALRRTMIAYSRMCRAELKRAQGAADPEAWRDVAERWSALLNPYPAAYAQLRRADALLGAGRKPSSEVRACLRAAADTAREMGAAPFLREIEAIAARAGLSSGALADEAADGSAAPSSPSRAPELSALTPREHEVLAAVAEGLTNRQVGRRLGLQERTVAVHVSNVLRKTNTRSRTQAAALLQRVRAR</sequence>
<gene>
    <name evidence="4" type="ORF">LQ327_22840</name>
</gene>
<dbReference type="PANTHER" id="PTHR16305">
    <property type="entry name" value="TESTICULAR SOLUBLE ADENYLYL CYCLASE"/>
    <property type="match status" value="1"/>
</dbReference>
<dbReference type="InterPro" id="IPR036388">
    <property type="entry name" value="WH-like_DNA-bd_sf"/>
</dbReference>
<proteinExistence type="predicted"/>
<dbReference type="Pfam" id="PF13191">
    <property type="entry name" value="AAA_16"/>
    <property type="match status" value="1"/>
</dbReference>
<dbReference type="Gene3D" id="1.25.40.10">
    <property type="entry name" value="Tetratricopeptide repeat domain"/>
    <property type="match status" value="1"/>
</dbReference>
<evidence type="ECO:0000256" key="2">
    <source>
        <dbReference type="ARBA" id="ARBA00022840"/>
    </source>
</evidence>
<evidence type="ECO:0000259" key="3">
    <source>
        <dbReference type="PROSITE" id="PS50043"/>
    </source>
</evidence>
<dbReference type="Gene3D" id="1.10.10.10">
    <property type="entry name" value="Winged helix-like DNA-binding domain superfamily/Winged helix DNA-binding domain"/>
    <property type="match status" value="1"/>
</dbReference>
<evidence type="ECO:0000256" key="1">
    <source>
        <dbReference type="ARBA" id="ARBA00022741"/>
    </source>
</evidence>
<dbReference type="SUPFAM" id="SSF48452">
    <property type="entry name" value="TPR-like"/>
    <property type="match status" value="1"/>
</dbReference>
<dbReference type="PANTHER" id="PTHR16305:SF35">
    <property type="entry name" value="TRANSCRIPTIONAL ACTIVATOR DOMAIN"/>
    <property type="match status" value="1"/>
</dbReference>
<dbReference type="InterPro" id="IPR000792">
    <property type="entry name" value="Tscrpt_reg_LuxR_C"/>
</dbReference>
<evidence type="ECO:0000313" key="5">
    <source>
        <dbReference type="Proteomes" id="UP001199469"/>
    </source>
</evidence>
<dbReference type="Pfam" id="PF00196">
    <property type="entry name" value="GerE"/>
    <property type="match status" value="1"/>
</dbReference>
<keyword evidence="5" id="KW-1185">Reference proteome</keyword>
<dbReference type="InterPro" id="IPR016032">
    <property type="entry name" value="Sig_transdc_resp-reg_C-effctor"/>
</dbReference>
<dbReference type="PROSITE" id="PS50043">
    <property type="entry name" value="HTH_LUXR_2"/>
    <property type="match status" value="1"/>
</dbReference>
<dbReference type="InterPro" id="IPR027417">
    <property type="entry name" value="P-loop_NTPase"/>
</dbReference>
<keyword evidence="2" id="KW-0067">ATP-binding</keyword>
<dbReference type="SUPFAM" id="SSF52540">
    <property type="entry name" value="P-loop containing nucleoside triphosphate hydrolases"/>
    <property type="match status" value="1"/>
</dbReference>
<dbReference type="RefSeq" id="WP_230738068.1">
    <property type="nucleotide sequence ID" value="NZ_JAJNDB010000005.1"/>
</dbReference>
<keyword evidence="1" id="KW-0547">Nucleotide-binding</keyword>
<name>A0ABS8PD61_9PSEU</name>
<dbReference type="PRINTS" id="PR00038">
    <property type="entry name" value="HTHLUXR"/>
</dbReference>